<comment type="caution">
    <text evidence="10">The sequence shown here is derived from an EMBL/GenBank/DDBJ whole genome shotgun (WGS) entry which is preliminary data.</text>
</comment>
<protein>
    <submittedName>
        <fullName evidence="10">AI-2E family transporter</fullName>
    </submittedName>
</protein>
<feature type="transmembrane region" description="Helical" evidence="9">
    <location>
        <begin position="91"/>
        <end position="111"/>
    </location>
</feature>
<keyword evidence="6 9" id="KW-1133">Transmembrane helix</keyword>
<keyword evidence="4" id="KW-1003">Cell membrane</keyword>
<feature type="transmembrane region" description="Helical" evidence="9">
    <location>
        <begin position="237"/>
        <end position="256"/>
    </location>
</feature>
<dbReference type="GO" id="GO:0055085">
    <property type="term" value="P:transmembrane transport"/>
    <property type="evidence" value="ECO:0007669"/>
    <property type="project" value="TreeGrafter"/>
</dbReference>
<comment type="similarity">
    <text evidence="2">Belongs to the autoinducer-2 exporter (AI-2E) (TC 2.A.86) family.</text>
</comment>
<dbReference type="AlphaFoldDB" id="A0AA37UFN7"/>
<evidence type="ECO:0000256" key="8">
    <source>
        <dbReference type="SAM" id="MobiDB-lite"/>
    </source>
</evidence>
<comment type="subcellular location">
    <subcellularLocation>
        <location evidence="1">Cell membrane</location>
        <topology evidence="1">Multi-pass membrane protein</topology>
    </subcellularLocation>
</comment>
<feature type="region of interest" description="Disordered" evidence="8">
    <location>
        <begin position="1"/>
        <end position="23"/>
    </location>
</feature>
<keyword evidence="5 9" id="KW-0812">Transmembrane</keyword>
<reference evidence="10 11" key="1">
    <citation type="journal article" date="2014" name="Int. J. Syst. Evol. Microbiol.">
        <title>Complete genome sequence of Corynebacterium casei LMG S-19264T (=DSM 44701T), isolated from a smear-ripened cheese.</title>
        <authorList>
            <consortium name="US DOE Joint Genome Institute (JGI-PGF)"/>
            <person name="Walter F."/>
            <person name="Albersmeier A."/>
            <person name="Kalinowski J."/>
            <person name="Ruckert C."/>
        </authorList>
    </citation>
    <scope>NUCLEOTIDE SEQUENCE [LARGE SCALE GENOMIC DNA]</scope>
    <source>
        <strain evidence="10 11">NBRC 112289</strain>
    </source>
</reference>
<feature type="transmembrane region" description="Helical" evidence="9">
    <location>
        <begin position="174"/>
        <end position="197"/>
    </location>
</feature>
<keyword evidence="11" id="KW-1185">Reference proteome</keyword>
<dbReference type="PANTHER" id="PTHR21716">
    <property type="entry name" value="TRANSMEMBRANE PROTEIN"/>
    <property type="match status" value="1"/>
</dbReference>
<evidence type="ECO:0000256" key="3">
    <source>
        <dbReference type="ARBA" id="ARBA00022448"/>
    </source>
</evidence>
<dbReference type="EMBL" id="BSUL01000001">
    <property type="protein sequence ID" value="GMA29439.1"/>
    <property type="molecule type" value="Genomic_DNA"/>
</dbReference>
<feature type="transmembrane region" description="Helical" evidence="9">
    <location>
        <begin position="37"/>
        <end position="55"/>
    </location>
</feature>
<evidence type="ECO:0000256" key="2">
    <source>
        <dbReference type="ARBA" id="ARBA00009773"/>
    </source>
</evidence>
<evidence type="ECO:0000256" key="9">
    <source>
        <dbReference type="SAM" id="Phobius"/>
    </source>
</evidence>
<evidence type="ECO:0000313" key="10">
    <source>
        <dbReference type="EMBL" id="GMA29439.1"/>
    </source>
</evidence>
<feature type="transmembrane region" description="Helical" evidence="9">
    <location>
        <begin position="262"/>
        <end position="286"/>
    </location>
</feature>
<proteinExistence type="inferred from homology"/>
<evidence type="ECO:0000256" key="4">
    <source>
        <dbReference type="ARBA" id="ARBA00022475"/>
    </source>
</evidence>
<organism evidence="10 11">
    <name type="scientific">Arenivirga flava</name>
    <dbReference type="NCBI Taxonomy" id="1930060"/>
    <lineage>
        <taxon>Bacteria</taxon>
        <taxon>Bacillati</taxon>
        <taxon>Actinomycetota</taxon>
        <taxon>Actinomycetes</taxon>
        <taxon>Micrococcales</taxon>
        <taxon>Microbacteriaceae</taxon>
        <taxon>Arenivirga</taxon>
    </lineage>
</organism>
<gene>
    <name evidence="10" type="ORF">GCM10025874_26920</name>
</gene>
<keyword evidence="7 9" id="KW-0472">Membrane</keyword>
<feature type="transmembrane region" description="Helical" evidence="9">
    <location>
        <begin position="293"/>
        <end position="310"/>
    </location>
</feature>
<feature type="transmembrane region" description="Helical" evidence="9">
    <location>
        <begin position="61"/>
        <end position="79"/>
    </location>
</feature>
<evidence type="ECO:0000256" key="1">
    <source>
        <dbReference type="ARBA" id="ARBA00004651"/>
    </source>
</evidence>
<sequence length="390" mass="41378">MSFFPRRGRASEPDQDPRSTVPEGELVTPGMRIAGAWSWRILVVLGVVGVVIFLVMQLRAVVIPVFVGVLLAALLNPLVDWLHHRRVPRVLAVVAAALTLIAVVGGLGYLVTTQVSRGAEDLSARSMTAYADFQEFLLDSPLHVTSEQFQELLDQGVAYVEANWQSLLGGVVSFGSGLTAFLSGLLLALFTLLLVLYDGRNIGSWLVRLFPRRARAAVHGAARAGWTSVSGFVRAQILVATVDAVGIGLGAAILGLPLAIPIAVLVFLGSFIPFFGAIITGTLAVFIALVYQGLWPAVIMLIIVLGVQQLEGHVLQPLIMGNAVKVHPLAVVLAVVTGTMLAGIAGALFAVPIVAALNSMIAFIASGRWRQQSKPLPTPTAETRPELGRS</sequence>
<name>A0AA37UFN7_9MICO</name>
<dbReference type="GO" id="GO:0005886">
    <property type="term" value="C:plasma membrane"/>
    <property type="evidence" value="ECO:0007669"/>
    <property type="project" value="UniProtKB-SubCell"/>
</dbReference>
<feature type="transmembrane region" description="Helical" evidence="9">
    <location>
        <begin position="330"/>
        <end position="363"/>
    </location>
</feature>
<dbReference type="PANTHER" id="PTHR21716:SF53">
    <property type="entry name" value="PERMEASE PERM-RELATED"/>
    <property type="match status" value="1"/>
</dbReference>
<dbReference type="InterPro" id="IPR002549">
    <property type="entry name" value="AI-2E-like"/>
</dbReference>
<evidence type="ECO:0000256" key="6">
    <source>
        <dbReference type="ARBA" id="ARBA00022989"/>
    </source>
</evidence>
<evidence type="ECO:0000256" key="7">
    <source>
        <dbReference type="ARBA" id="ARBA00023136"/>
    </source>
</evidence>
<accession>A0AA37UFN7</accession>
<dbReference type="RefSeq" id="WP_284233557.1">
    <property type="nucleotide sequence ID" value="NZ_BSUL01000001.1"/>
</dbReference>
<dbReference type="Proteomes" id="UP001157160">
    <property type="component" value="Unassembled WGS sequence"/>
</dbReference>
<evidence type="ECO:0000313" key="11">
    <source>
        <dbReference type="Proteomes" id="UP001157160"/>
    </source>
</evidence>
<dbReference type="Pfam" id="PF01594">
    <property type="entry name" value="AI-2E_transport"/>
    <property type="match status" value="1"/>
</dbReference>
<keyword evidence="3" id="KW-0813">Transport</keyword>
<evidence type="ECO:0000256" key="5">
    <source>
        <dbReference type="ARBA" id="ARBA00022692"/>
    </source>
</evidence>